<dbReference type="InterPro" id="IPR036388">
    <property type="entry name" value="WH-like_DNA-bd_sf"/>
</dbReference>
<dbReference type="InterPro" id="IPR052057">
    <property type="entry name" value="IS150/IS1296_orfA-like"/>
</dbReference>
<keyword evidence="3" id="KW-1185">Reference proteome</keyword>
<evidence type="ECO:0000256" key="1">
    <source>
        <dbReference type="SAM" id="MobiDB-lite"/>
    </source>
</evidence>
<accession>A0ABX6FIW9</accession>
<sequence>MICTPFTGQTGERGIIMRYSFEFKLECIEMYERGEFPDTSDGVSTKRFRDNIRQWKRMVDSSGIDSLHHKPQNRKWKPEEKLELIVKVLAGESCTFVALSNGIQPGMLYQWVNKYKTLGYNGLEESKKGRPPKDKNMKKNNKTHAPKLNETEYEELIRLRAENEHIKTEIEVIKKSIALRREKWAAQLEAKKQRSSKNL</sequence>
<evidence type="ECO:0000313" key="2">
    <source>
        <dbReference type="EMBL" id="QGS07976.1"/>
    </source>
</evidence>
<dbReference type="EMBL" id="CP046313">
    <property type="protein sequence ID" value="QGS07976.1"/>
    <property type="molecule type" value="Genomic_DNA"/>
</dbReference>
<evidence type="ECO:0000313" key="3">
    <source>
        <dbReference type="Proteomes" id="UP000427636"/>
    </source>
</evidence>
<protein>
    <submittedName>
        <fullName evidence="2">Transposase</fullName>
    </submittedName>
</protein>
<dbReference type="Gene3D" id="1.10.10.10">
    <property type="entry name" value="Winged helix-like DNA-binding domain superfamily/Winged helix DNA-binding domain"/>
    <property type="match status" value="1"/>
</dbReference>
<dbReference type="Proteomes" id="UP000427636">
    <property type="component" value="Chromosome"/>
</dbReference>
<feature type="compositionally biased region" description="Basic and acidic residues" evidence="1">
    <location>
        <begin position="124"/>
        <end position="137"/>
    </location>
</feature>
<dbReference type="InterPro" id="IPR002514">
    <property type="entry name" value="Transposase_8"/>
</dbReference>
<dbReference type="PANTHER" id="PTHR33795:SF1">
    <property type="entry name" value="INSERTION ELEMENT IS150 PROTEIN INSJ"/>
    <property type="match status" value="1"/>
</dbReference>
<name>A0ABX6FIW9_9BACL</name>
<dbReference type="PANTHER" id="PTHR33795">
    <property type="entry name" value="INSERTION ELEMENT IS150 PROTEIN INSJ"/>
    <property type="match status" value="1"/>
</dbReference>
<dbReference type="SUPFAM" id="SSF46689">
    <property type="entry name" value="Homeodomain-like"/>
    <property type="match status" value="1"/>
</dbReference>
<reference evidence="2 3" key="1">
    <citation type="submission" date="2019-11" db="EMBL/GenBank/DDBJ databases">
        <title>FDA dAtabase for Regulatory Grade micrObial Sequences (FDA-ARGOS): Supporting development and validation of Infectious Disease Dx tests.</title>
        <authorList>
            <person name="Turner S."/>
            <person name="Byrd R."/>
            <person name="Tallon L."/>
            <person name="Sadzewicz L."/>
            <person name="Vavikolanu K."/>
            <person name="Mehta A."/>
            <person name="Aluvathingal J."/>
            <person name="Nadendla S."/>
            <person name="Myers T."/>
            <person name="Yan Y."/>
            <person name="Sichtig H."/>
        </authorList>
    </citation>
    <scope>NUCLEOTIDE SEQUENCE [LARGE SCALE GENOMIC DNA]</scope>
    <source>
        <strain evidence="2 3">FDAARGOS_742</strain>
    </source>
</reference>
<dbReference type="Pfam" id="PF01527">
    <property type="entry name" value="HTH_Tnp_1"/>
    <property type="match status" value="1"/>
</dbReference>
<feature type="region of interest" description="Disordered" evidence="1">
    <location>
        <begin position="122"/>
        <end position="146"/>
    </location>
</feature>
<gene>
    <name evidence="2" type="ORF">FOC50_06750</name>
</gene>
<dbReference type="InterPro" id="IPR009057">
    <property type="entry name" value="Homeodomain-like_sf"/>
</dbReference>
<proteinExistence type="predicted"/>
<organism evidence="2 3">
    <name type="scientific">Gemella sanguinis</name>
    <dbReference type="NCBI Taxonomy" id="84135"/>
    <lineage>
        <taxon>Bacteria</taxon>
        <taxon>Bacillati</taxon>
        <taxon>Bacillota</taxon>
        <taxon>Bacilli</taxon>
        <taxon>Bacillales</taxon>
        <taxon>Gemellaceae</taxon>
        <taxon>Gemella</taxon>
    </lineage>
</organism>